<dbReference type="InterPro" id="IPR033134">
    <property type="entry name" value="Asp/Glu_racemase_AS_2"/>
</dbReference>
<name>A0A2U2J9T5_9FLAO</name>
<dbReference type="Pfam" id="PF01177">
    <property type="entry name" value="Asp_Glu_race"/>
    <property type="match status" value="1"/>
</dbReference>
<evidence type="ECO:0000313" key="3">
    <source>
        <dbReference type="EMBL" id="PWG05106.1"/>
    </source>
</evidence>
<keyword evidence="4" id="KW-1185">Reference proteome</keyword>
<comment type="caution">
    <text evidence="3">The sequence shown here is derived from an EMBL/GenBank/DDBJ whole genome shotgun (WGS) entry which is preliminary data.</text>
</comment>
<dbReference type="Proteomes" id="UP000245670">
    <property type="component" value="Unassembled WGS sequence"/>
</dbReference>
<dbReference type="EMBL" id="QFFG01000003">
    <property type="protein sequence ID" value="PWG05106.1"/>
    <property type="molecule type" value="Genomic_DNA"/>
</dbReference>
<dbReference type="SUPFAM" id="SSF53681">
    <property type="entry name" value="Aspartate/glutamate racemase"/>
    <property type="match status" value="2"/>
</dbReference>
<protein>
    <submittedName>
        <fullName evidence="3">Aspartate racemase</fullName>
    </submittedName>
</protein>
<dbReference type="InterPro" id="IPR015942">
    <property type="entry name" value="Asp/Glu/hydantoin_racemase"/>
</dbReference>
<evidence type="ECO:0000313" key="4">
    <source>
        <dbReference type="Proteomes" id="UP000245670"/>
    </source>
</evidence>
<dbReference type="RefSeq" id="WP_109404653.1">
    <property type="nucleotide sequence ID" value="NZ_QFFG01000003.1"/>
</dbReference>
<dbReference type="GO" id="GO:0047661">
    <property type="term" value="F:amino-acid racemase activity"/>
    <property type="evidence" value="ECO:0007669"/>
    <property type="project" value="InterPro"/>
</dbReference>
<evidence type="ECO:0000256" key="1">
    <source>
        <dbReference type="ARBA" id="ARBA00007847"/>
    </source>
</evidence>
<dbReference type="AlphaFoldDB" id="A0A2U2J9T5"/>
<dbReference type="NCBIfam" id="TIGR00035">
    <property type="entry name" value="asp_race"/>
    <property type="match status" value="1"/>
</dbReference>
<organism evidence="3 4">
    <name type="scientific">Polaribacter aquimarinus</name>
    <dbReference type="NCBI Taxonomy" id="2100726"/>
    <lineage>
        <taxon>Bacteria</taxon>
        <taxon>Pseudomonadati</taxon>
        <taxon>Bacteroidota</taxon>
        <taxon>Flavobacteriia</taxon>
        <taxon>Flavobacteriales</taxon>
        <taxon>Flavobacteriaceae</taxon>
    </lineage>
</organism>
<dbReference type="PANTHER" id="PTHR21198">
    <property type="entry name" value="GLUTAMATE RACEMASE"/>
    <property type="match status" value="1"/>
</dbReference>
<dbReference type="OrthoDB" id="9803739at2"/>
<keyword evidence="2" id="KW-0413">Isomerase</keyword>
<dbReference type="InterPro" id="IPR001920">
    <property type="entry name" value="Asp/Glu_race"/>
</dbReference>
<proteinExistence type="inferred from homology"/>
<sequence>MKKIGLIGGITPESTILYYRILNELNSKSLGKPHSAEVIINSFDFGQISKLQKESKWDLLDELMANAGKNLENAGATCIVICANTMHLCINAVRSVVNIPVIHIAEATSKSITAKKLKKVALLGTKYTMEKDFFKDILSSFNVETIIPNEEDRNEIHRVIYQELSSGEIHEKSKENYIKIINKLIKSGAEGIILGCTEIPLLIQHNDVDVPVFDTTKIHATAAYNFATKSS</sequence>
<dbReference type="PANTHER" id="PTHR21198:SF7">
    <property type="entry name" value="ASPARTATE-GLUTAMATE RACEMASE FAMILY"/>
    <property type="match status" value="1"/>
</dbReference>
<comment type="similarity">
    <text evidence="1">Belongs to the aspartate/glutamate racemases family.</text>
</comment>
<dbReference type="Gene3D" id="3.40.50.1860">
    <property type="match status" value="2"/>
</dbReference>
<gene>
    <name evidence="3" type="ORF">DIS07_07610</name>
</gene>
<evidence type="ECO:0000256" key="2">
    <source>
        <dbReference type="ARBA" id="ARBA00023235"/>
    </source>
</evidence>
<dbReference type="InterPro" id="IPR004380">
    <property type="entry name" value="Asp_race"/>
</dbReference>
<dbReference type="PROSITE" id="PS00924">
    <property type="entry name" value="ASP_GLU_RACEMASE_2"/>
    <property type="match status" value="1"/>
</dbReference>
<reference evidence="3 4" key="1">
    <citation type="submission" date="2018-05" db="EMBL/GenBank/DDBJ databases">
        <title>Polaribacter aquimarinus sp. nov., isolated from sediment in a sediment of sea.</title>
        <authorList>
            <person name="Lu D."/>
        </authorList>
    </citation>
    <scope>NUCLEOTIDE SEQUENCE [LARGE SCALE GENOMIC DNA]</scope>
    <source>
        <strain evidence="3 4">ZY113</strain>
    </source>
</reference>
<accession>A0A2U2J9T5</accession>